<dbReference type="PROSITE" id="PS50158">
    <property type="entry name" value="ZF_CCHC"/>
    <property type="match status" value="1"/>
</dbReference>
<evidence type="ECO:0000313" key="4">
    <source>
        <dbReference type="EMBL" id="CAI0472185.1"/>
    </source>
</evidence>
<dbReference type="EMBL" id="CAMGYJ010000009">
    <property type="protein sequence ID" value="CAI0472185.1"/>
    <property type="molecule type" value="Genomic_DNA"/>
</dbReference>
<keyword evidence="5" id="KW-1185">Reference proteome</keyword>
<dbReference type="Pfam" id="PF08766">
    <property type="entry name" value="DEK_C"/>
    <property type="match status" value="1"/>
</dbReference>
<evidence type="ECO:0000256" key="1">
    <source>
        <dbReference type="PROSITE-ProRule" id="PRU00047"/>
    </source>
</evidence>
<keyword evidence="1" id="KW-0863">Zinc-finger</keyword>
<gene>
    <name evidence="4" type="ORF">LITE_LOCUS39185</name>
</gene>
<evidence type="ECO:0000259" key="3">
    <source>
        <dbReference type="PROSITE" id="PS50158"/>
    </source>
</evidence>
<keyword evidence="1" id="KW-0862">Zinc</keyword>
<sequence>MEPDIQRKIEATVVDILRGVDMNQATEFNVRFMASMRLGIDLSNIESKKFVRGIVESFLLSSAVPLGEAEDHQALDDDGRVAGETNEARKEVELDGYGNRVICRLSDRRSVTVHDYNGKSLVSIREWFLKEGLELFSNRGISLPSEQWSVMRKSMSDVDTAIAEMQSRLRRSDDLNGSRTEKCNSVPQKVASTSTVLRSEKVLNGVATSSTSTRAELQSEEVSNGVTTSTPCAEIPSLPVASTHCNPVSDPAIASAPEENVPTATANSAAEEGIAWVSVDRFDGKNYKSWVINMELFLKQLKVAHVLSDPCPVVAVHPGSKNPEQMIPPAKKAAERKWLNDDHLCRLHILSCLSDSLYHQFSKTTHTAKELWDQLKQVYLYEDLESKRAQVKRYIEFQIVEEKSIFQQVHELNNIADAIGADGTIIHEYFHVSAVLSKLPQSWQNFCIKLKHEEHLPFRMLMDMIKAEEQLRTGGSKQVESANNHLNNHNHHANNLGPRTRDLKRPGVMQWTRHGTGTEMENNRLPVCFCCGKKGHFANQCRNRKFDNEDHHPHQHHKSFTHSVKGGDPWPY</sequence>
<feature type="compositionally biased region" description="Basic and acidic residues" evidence="2">
    <location>
        <begin position="171"/>
        <end position="182"/>
    </location>
</feature>
<dbReference type="SUPFAM" id="SSF57756">
    <property type="entry name" value="Retrovirus zinc finger-like domains"/>
    <property type="match status" value="1"/>
</dbReference>
<dbReference type="InterPro" id="IPR001878">
    <property type="entry name" value="Znf_CCHC"/>
</dbReference>
<dbReference type="InterPro" id="IPR014876">
    <property type="entry name" value="DEK_C"/>
</dbReference>
<feature type="region of interest" description="Disordered" evidence="2">
    <location>
        <begin position="171"/>
        <end position="190"/>
    </location>
</feature>
<dbReference type="Proteomes" id="UP001154282">
    <property type="component" value="Unassembled WGS sequence"/>
</dbReference>
<accession>A0AAV0PNN3</accession>
<dbReference type="InterPro" id="IPR009044">
    <property type="entry name" value="ssDNA-bd_transcriptional_reg"/>
</dbReference>
<dbReference type="SUPFAM" id="SSF54447">
    <property type="entry name" value="ssDNA-binding transcriptional regulator domain"/>
    <property type="match status" value="1"/>
</dbReference>
<dbReference type="GO" id="GO:0003677">
    <property type="term" value="F:DNA binding"/>
    <property type="evidence" value="ECO:0007669"/>
    <property type="project" value="InterPro"/>
</dbReference>
<dbReference type="AlphaFoldDB" id="A0AAV0PNN3"/>
<proteinExistence type="predicted"/>
<dbReference type="InterPro" id="IPR003173">
    <property type="entry name" value="PC4_C"/>
</dbReference>
<dbReference type="InterPro" id="IPR036875">
    <property type="entry name" value="Znf_CCHC_sf"/>
</dbReference>
<protein>
    <recommendedName>
        <fullName evidence="3">CCHC-type domain-containing protein</fullName>
    </recommendedName>
</protein>
<evidence type="ECO:0000313" key="5">
    <source>
        <dbReference type="Proteomes" id="UP001154282"/>
    </source>
</evidence>
<dbReference type="PANTHER" id="PTHR47592">
    <property type="entry name" value="PBF68 PROTEIN"/>
    <property type="match status" value="1"/>
</dbReference>
<keyword evidence="1" id="KW-0479">Metal-binding</keyword>
<name>A0AAV0PNN3_9ROSI</name>
<dbReference type="Gene3D" id="2.30.31.10">
    <property type="entry name" value="Transcriptional Coactivator Pc4, Chain A"/>
    <property type="match status" value="1"/>
</dbReference>
<dbReference type="Pfam" id="PF14223">
    <property type="entry name" value="Retrotran_gag_2"/>
    <property type="match status" value="1"/>
</dbReference>
<dbReference type="PANTHER" id="PTHR47592:SF6">
    <property type="entry name" value="PBF68 PROTEIN"/>
    <property type="match status" value="1"/>
</dbReference>
<dbReference type="SMART" id="SM00343">
    <property type="entry name" value="ZnF_C2HC"/>
    <property type="match status" value="1"/>
</dbReference>
<feature type="domain" description="CCHC-type" evidence="3">
    <location>
        <begin position="528"/>
        <end position="543"/>
    </location>
</feature>
<comment type="caution">
    <text evidence="4">The sequence shown here is derived from an EMBL/GenBank/DDBJ whole genome shotgun (WGS) entry which is preliminary data.</text>
</comment>
<organism evidence="4 5">
    <name type="scientific">Linum tenue</name>
    <dbReference type="NCBI Taxonomy" id="586396"/>
    <lineage>
        <taxon>Eukaryota</taxon>
        <taxon>Viridiplantae</taxon>
        <taxon>Streptophyta</taxon>
        <taxon>Embryophyta</taxon>
        <taxon>Tracheophyta</taxon>
        <taxon>Spermatophyta</taxon>
        <taxon>Magnoliopsida</taxon>
        <taxon>eudicotyledons</taxon>
        <taxon>Gunneridae</taxon>
        <taxon>Pentapetalae</taxon>
        <taxon>rosids</taxon>
        <taxon>fabids</taxon>
        <taxon>Malpighiales</taxon>
        <taxon>Linaceae</taxon>
        <taxon>Linum</taxon>
    </lineage>
</organism>
<dbReference type="Pfam" id="PF02229">
    <property type="entry name" value="PC4"/>
    <property type="match status" value="1"/>
</dbReference>
<feature type="region of interest" description="Disordered" evidence="2">
    <location>
        <begin position="549"/>
        <end position="572"/>
    </location>
</feature>
<evidence type="ECO:0000256" key="2">
    <source>
        <dbReference type="SAM" id="MobiDB-lite"/>
    </source>
</evidence>
<reference evidence="4" key="1">
    <citation type="submission" date="2022-08" db="EMBL/GenBank/DDBJ databases">
        <authorList>
            <person name="Gutierrez-Valencia J."/>
        </authorList>
    </citation>
    <scope>NUCLEOTIDE SEQUENCE</scope>
</reference>
<dbReference type="GO" id="GO:0008270">
    <property type="term" value="F:zinc ion binding"/>
    <property type="evidence" value="ECO:0007669"/>
    <property type="project" value="UniProtKB-KW"/>
</dbReference>
<dbReference type="GO" id="GO:0006355">
    <property type="term" value="P:regulation of DNA-templated transcription"/>
    <property type="evidence" value="ECO:0007669"/>
    <property type="project" value="InterPro"/>
</dbReference>